<dbReference type="Pfam" id="PF01411">
    <property type="entry name" value="tRNA-synt_2c"/>
    <property type="match status" value="1"/>
</dbReference>
<proteinExistence type="inferred from homology"/>
<dbReference type="PANTHER" id="PTHR11777:SF9">
    <property type="entry name" value="ALANINE--TRNA LIGASE, CYTOPLASMIC"/>
    <property type="match status" value="1"/>
</dbReference>
<gene>
    <name evidence="11 13" type="primary">alaS</name>
    <name evidence="13" type="ORF">E3J95_02780</name>
</gene>
<dbReference type="FunFam" id="3.30.980.10:FF:000004">
    <property type="entry name" value="Alanine--tRNA ligase, cytoplasmic"/>
    <property type="match status" value="1"/>
</dbReference>
<dbReference type="GO" id="GO:0005829">
    <property type="term" value="C:cytosol"/>
    <property type="evidence" value="ECO:0007669"/>
    <property type="project" value="TreeGrafter"/>
</dbReference>
<keyword evidence="3 11" id="KW-0436">Ligase</keyword>
<dbReference type="Pfam" id="PF02272">
    <property type="entry name" value="DHHA1"/>
    <property type="match status" value="1"/>
</dbReference>
<keyword evidence="6 11" id="KW-0862">Zinc</keyword>
<accession>A0A523QKC6</accession>
<dbReference type="CDD" id="cd00673">
    <property type="entry name" value="AlaRS_core"/>
    <property type="match status" value="1"/>
</dbReference>
<feature type="binding site" evidence="11">
    <location>
        <position position="567"/>
    </location>
    <ligand>
        <name>Zn(2+)</name>
        <dbReference type="ChEBI" id="CHEBI:29105"/>
    </ligand>
</feature>
<dbReference type="GO" id="GO:0004813">
    <property type="term" value="F:alanine-tRNA ligase activity"/>
    <property type="evidence" value="ECO:0007669"/>
    <property type="project" value="UniProtKB-UniRule"/>
</dbReference>
<keyword evidence="2 11" id="KW-0820">tRNA-binding</keyword>
<keyword evidence="9 11" id="KW-0648">Protein biosynthesis</keyword>
<dbReference type="SUPFAM" id="SSF55681">
    <property type="entry name" value="Class II aaRS and biotin synthetases"/>
    <property type="match status" value="1"/>
</dbReference>
<dbReference type="InterPro" id="IPR018163">
    <property type="entry name" value="Thr/Ala-tRNA-synth_IIc_edit"/>
</dbReference>
<dbReference type="PROSITE" id="PS50860">
    <property type="entry name" value="AA_TRNA_LIGASE_II_ALA"/>
    <property type="match status" value="1"/>
</dbReference>
<dbReference type="FunFam" id="3.10.310.40:FF:000001">
    <property type="entry name" value="Alanine--tRNA ligase"/>
    <property type="match status" value="1"/>
</dbReference>
<dbReference type="InterPro" id="IPR018162">
    <property type="entry name" value="Ala-tRNA-ligase_IIc_anticod-bd"/>
</dbReference>
<dbReference type="GO" id="GO:0008270">
    <property type="term" value="F:zinc ion binding"/>
    <property type="evidence" value="ECO:0007669"/>
    <property type="project" value="UniProtKB-UniRule"/>
</dbReference>
<evidence type="ECO:0000259" key="12">
    <source>
        <dbReference type="PROSITE" id="PS50860"/>
    </source>
</evidence>
<keyword evidence="11" id="KW-0963">Cytoplasm</keyword>
<evidence type="ECO:0000313" key="13">
    <source>
        <dbReference type="EMBL" id="TES86102.1"/>
    </source>
</evidence>
<comment type="cofactor">
    <cofactor evidence="11">
        <name>Zn(2+)</name>
        <dbReference type="ChEBI" id="CHEBI:29105"/>
    </cofactor>
    <text evidence="11">Binds 1 zinc ion per subunit.</text>
</comment>
<comment type="similarity">
    <text evidence="1 11">Belongs to the class-II aminoacyl-tRNA synthetase family.</text>
</comment>
<dbReference type="Gene3D" id="3.30.54.20">
    <property type="match status" value="1"/>
</dbReference>
<evidence type="ECO:0000256" key="11">
    <source>
        <dbReference type="HAMAP-Rule" id="MF_00036"/>
    </source>
</evidence>
<feature type="binding site" evidence="11">
    <location>
        <position position="665"/>
    </location>
    <ligand>
        <name>Zn(2+)</name>
        <dbReference type="ChEBI" id="CHEBI:29105"/>
    </ligand>
</feature>
<dbReference type="GO" id="GO:0005524">
    <property type="term" value="F:ATP binding"/>
    <property type="evidence" value="ECO:0007669"/>
    <property type="project" value="UniProtKB-UniRule"/>
</dbReference>
<evidence type="ECO:0000256" key="9">
    <source>
        <dbReference type="ARBA" id="ARBA00022917"/>
    </source>
</evidence>
<comment type="catalytic activity">
    <reaction evidence="11">
        <text>tRNA(Ala) + L-alanine + ATP = L-alanyl-tRNA(Ala) + AMP + diphosphate</text>
        <dbReference type="Rhea" id="RHEA:12540"/>
        <dbReference type="Rhea" id="RHEA-COMP:9657"/>
        <dbReference type="Rhea" id="RHEA-COMP:9923"/>
        <dbReference type="ChEBI" id="CHEBI:30616"/>
        <dbReference type="ChEBI" id="CHEBI:33019"/>
        <dbReference type="ChEBI" id="CHEBI:57972"/>
        <dbReference type="ChEBI" id="CHEBI:78442"/>
        <dbReference type="ChEBI" id="CHEBI:78497"/>
        <dbReference type="ChEBI" id="CHEBI:456215"/>
        <dbReference type="EC" id="6.1.1.7"/>
    </reaction>
</comment>
<comment type="domain">
    <text evidence="11">Consists of three domains; the N-terminal catalytic domain, the editing domain and the C-terminal C-Ala domain. The editing domain removes incorrectly charged amino acids, while the C-Ala domain, along with tRNA(Ala), serves as a bridge to cooperatively bring together the editing and aminoacylation centers thus stimulating deacylation of misacylated tRNAs.</text>
</comment>
<reference evidence="13 14" key="1">
    <citation type="submission" date="2019-03" db="EMBL/GenBank/DDBJ databases">
        <title>Metabolic potential of uncultured bacteria and archaea associated with petroleum seepage in deep-sea sediments.</title>
        <authorList>
            <person name="Dong X."/>
            <person name="Hubert C."/>
        </authorList>
    </citation>
    <scope>NUCLEOTIDE SEQUENCE [LARGE SCALE GENOMIC DNA]</scope>
    <source>
        <strain evidence="13">E44_bin92</strain>
    </source>
</reference>
<dbReference type="InterPro" id="IPR009000">
    <property type="entry name" value="Transl_B-barrel_sf"/>
</dbReference>
<evidence type="ECO:0000256" key="10">
    <source>
        <dbReference type="ARBA" id="ARBA00023146"/>
    </source>
</evidence>
<dbReference type="InterPro" id="IPR002318">
    <property type="entry name" value="Ala-tRNA-lgiase_IIc"/>
</dbReference>
<dbReference type="InterPro" id="IPR050058">
    <property type="entry name" value="Ala-tRNA_ligase"/>
</dbReference>
<dbReference type="FunFam" id="3.30.930.10:FF:000004">
    <property type="entry name" value="Alanine--tRNA ligase"/>
    <property type="match status" value="1"/>
</dbReference>
<keyword evidence="8 11" id="KW-0694">RNA-binding</keyword>
<keyword evidence="4 11" id="KW-0479">Metal-binding</keyword>
<dbReference type="SUPFAM" id="SSF55186">
    <property type="entry name" value="ThrRS/AlaRS common domain"/>
    <property type="match status" value="1"/>
</dbReference>
<dbReference type="SMART" id="SM00863">
    <property type="entry name" value="tRNA_SAD"/>
    <property type="match status" value="1"/>
</dbReference>
<evidence type="ECO:0000256" key="6">
    <source>
        <dbReference type="ARBA" id="ARBA00022833"/>
    </source>
</evidence>
<evidence type="ECO:0000256" key="3">
    <source>
        <dbReference type="ARBA" id="ARBA00022598"/>
    </source>
</evidence>
<sequence>MAMRGDEIRARFLSFFEKRNHLIQPSAPLSLDDPALLFTIAGMVPFKPFFLGQKKPPAARLTSCQLCLRTNDLDRVGKTPHHHTLFEMLGNFSLGDYFKEEACQWGWEFVTEELGLEGKRIWITIFQDDDETDLIWRKIGIPSSKILRKGESDNFWSSAEVGPCGPDTEIFFDRGEDFGCRRKDCQPGCDCSRWVELWNLVFMQFSRDEEGKLSSLPSKNIDTGMGLERTASVLQGVEDDYETDLFRPILEWLMKLITEAPEDKLGTRAICDHLRALTFLLGEGIFPSNVGRGYVVRRILRRACRFGRRLGLQEPFLYQGVPVVTKLMEHSYPHLAKAKEDVARIIRAEEENFLTTLSRGMRILEGIIYELKRKKKELIPPSEVFKLYDTYGFPLDLTEEIAGEEGIRIDRNLTEELLTKQRERGRKEFRGQRIGMREMETASFPSLKEKVARSEFVGHESLTAKTHLLAILKNGVLADQLKEQEEGALVLASTPFYPEGGGQVADQGRISTSRGVAQVLDVQRVEDGIIVHQVRMLKGILRQGEEALAQVNEERRRAIARAHTATHLLQAALREILGKTVKQSGSLVDEDRLRFDFTHFSSLSESEKSRVASLLNEKIRKDLPVRVKEMGLAQARARGAIALFEEKYEGTVRVVNVGKFSMEVCAGTHLSRSGEIGLLKIMSESAVAAGVRRIEAAVGKKALQWTEERDALLKRIASELGSSEEEILSRLREKEKDVQEKIGELKKWQKMWALLEMNELVRKASQVGSVRMVRGKWDNVDAEVLREAAEKLRDRLGKGIVILASVSQDKALFVAASTHKEAPANLMVKEIAQLTGGNGGGRWDFAQGGTSHPSRVEGVWARLPQIITALTDS</sequence>
<evidence type="ECO:0000256" key="7">
    <source>
        <dbReference type="ARBA" id="ARBA00022840"/>
    </source>
</evidence>
<keyword evidence="10 11" id="KW-0030">Aminoacyl-tRNA synthetase</keyword>
<dbReference type="HAMAP" id="MF_00036_B">
    <property type="entry name" value="Ala_tRNA_synth_B"/>
    <property type="match status" value="1"/>
</dbReference>
<dbReference type="InterPro" id="IPR003156">
    <property type="entry name" value="DHHA1_dom"/>
</dbReference>
<dbReference type="InterPro" id="IPR018164">
    <property type="entry name" value="Ala-tRNA-synth_IIc_N"/>
</dbReference>
<dbReference type="GO" id="GO:0002161">
    <property type="term" value="F:aminoacyl-tRNA deacylase activity"/>
    <property type="evidence" value="ECO:0007669"/>
    <property type="project" value="TreeGrafter"/>
</dbReference>
<dbReference type="Gene3D" id="3.30.930.10">
    <property type="entry name" value="Bira Bifunctional Protein, Domain 2"/>
    <property type="match status" value="1"/>
</dbReference>
<feature type="domain" description="Alanyl-transfer RNA synthetases family profile" evidence="12">
    <location>
        <begin position="3"/>
        <end position="708"/>
    </location>
</feature>
<dbReference type="PANTHER" id="PTHR11777">
    <property type="entry name" value="ALANYL-TRNA SYNTHETASE"/>
    <property type="match status" value="1"/>
</dbReference>
<dbReference type="Gene3D" id="2.40.30.130">
    <property type="match status" value="1"/>
</dbReference>
<organism evidence="13 14">
    <name type="scientific">Aerophobetes bacterium</name>
    <dbReference type="NCBI Taxonomy" id="2030807"/>
    <lineage>
        <taxon>Bacteria</taxon>
        <taxon>Candidatus Aerophobota</taxon>
    </lineage>
</organism>
<evidence type="ECO:0000256" key="5">
    <source>
        <dbReference type="ARBA" id="ARBA00022741"/>
    </source>
</evidence>
<dbReference type="InterPro" id="IPR023033">
    <property type="entry name" value="Ala_tRNA_ligase_euk/bac"/>
</dbReference>
<dbReference type="Gene3D" id="3.30.980.10">
    <property type="entry name" value="Threonyl-trna Synthetase, Chain A, domain 2"/>
    <property type="match status" value="1"/>
</dbReference>
<dbReference type="Proteomes" id="UP000320781">
    <property type="component" value="Unassembled WGS sequence"/>
</dbReference>
<dbReference type="InterPro" id="IPR012947">
    <property type="entry name" value="tRNA_SAD"/>
</dbReference>
<dbReference type="Pfam" id="PF07973">
    <property type="entry name" value="tRNA_SAD"/>
    <property type="match status" value="1"/>
</dbReference>
<dbReference type="EC" id="6.1.1.7" evidence="11"/>
<dbReference type="InterPro" id="IPR018165">
    <property type="entry name" value="Ala-tRNA-synth_IIc_core"/>
</dbReference>
<keyword evidence="7 11" id="KW-0067">ATP-binding</keyword>
<dbReference type="PRINTS" id="PR00980">
    <property type="entry name" value="TRNASYNTHALA"/>
</dbReference>
<dbReference type="SUPFAM" id="SSF50447">
    <property type="entry name" value="Translation proteins"/>
    <property type="match status" value="1"/>
</dbReference>
<evidence type="ECO:0000256" key="4">
    <source>
        <dbReference type="ARBA" id="ARBA00022723"/>
    </source>
</evidence>
<keyword evidence="5 11" id="KW-0547">Nucleotide-binding</keyword>
<dbReference type="InterPro" id="IPR045864">
    <property type="entry name" value="aa-tRNA-synth_II/BPL/LPL"/>
</dbReference>
<evidence type="ECO:0000256" key="8">
    <source>
        <dbReference type="ARBA" id="ARBA00022884"/>
    </source>
</evidence>
<evidence type="ECO:0000256" key="1">
    <source>
        <dbReference type="ARBA" id="ARBA00008226"/>
    </source>
</evidence>
<dbReference type="GO" id="GO:0006419">
    <property type="term" value="P:alanyl-tRNA aminoacylation"/>
    <property type="evidence" value="ECO:0007669"/>
    <property type="project" value="UniProtKB-UniRule"/>
</dbReference>
<dbReference type="GO" id="GO:0000049">
    <property type="term" value="F:tRNA binding"/>
    <property type="evidence" value="ECO:0007669"/>
    <property type="project" value="UniProtKB-KW"/>
</dbReference>
<dbReference type="EMBL" id="SOKU01000132">
    <property type="protein sequence ID" value="TES86102.1"/>
    <property type="molecule type" value="Genomic_DNA"/>
</dbReference>
<name>A0A523QKC6_UNCAE</name>
<comment type="subcellular location">
    <subcellularLocation>
        <location evidence="11">Cytoplasm</location>
    </subcellularLocation>
</comment>
<evidence type="ECO:0000256" key="2">
    <source>
        <dbReference type="ARBA" id="ARBA00022555"/>
    </source>
</evidence>
<dbReference type="AlphaFoldDB" id="A0A523QKC6"/>
<dbReference type="SUPFAM" id="SSF101353">
    <property type="entry name" value="Putative anticodon-binding domain of alanyl-tRNA synthetase (AlaRS)"/>
    <property type="match status" value="1"/>
</dbReference>
<feature type="binding site" evidence="11">
    <location>
        <position position="563"/>
    </location>
    <ligand>
        <name>Zn(2+)</name>
        <dbReference type="ChEBI" id="CHEBI:29105"/>
    </ligand>
</feature>
<evidence type="ECO:0000313" key="14">
    <source>
        <dbReference type="Proteomes" id="UP000320781"/>
    </source>
</evidence>
<comment type="caution">
    <text evidence="13">The sequence shown here is derived from an EMBL/GenBank/DDBJ whole genome shotgun (WGS) entry which is preliminary data.</text>
</comment>
<dbReference type="NCBIfam" id="TIGR00344">
    <property type="entry name" value="alaS"/>
    <property type="match status" value="1"/>
</dbReference>
<dbReference type="Gene3D" id="3.10.310.40">
    <property type="match status" value="1"/>
</dbReference>
<protein>
    <recommendedName>
        <fullName evidence="11">Alanine--tRNA ligase</fullName>
        <ecNumber evidence="11">6.1.1.7</ecNumber>
    </recommendedName>
    <alternativeName>
        <fullName evidence="11">Alanyl-tRNA synthetase</fullName>
        <shortName evidence="11">AlaRS</shortName>
    </alternativeName>
</protein>
<feature type="binding site" evidence="11">
    <location>
        <position position="669"/>
    </location>
    <ligand>
        <name>Zn(2+)</name>
        <dbReference type="ChEBI" id="CHEBI:29105"/>
    </ligand>
</feature>
<comment type="function">
    <text evidence="11">Catalyzes the attachment of alanine to tRNA(Ala) in a two-step reaction: alanine is first activated by ATP to form Ala-AMP and then transferred to the acceptor end of tRNA(Ala). Also edits incorrectly charged Ser-tRNA(Ala) and Gly-tRNA(Ala) via its editing domain.</text>
</comment>